<dbReference type="Pfam" id="PF03483">
    <property type="entry name" value="B3_4"/>
    <property type="match status" value="1"/>
</dbReference>
<dbReference type="InterPro" id="IPR033714">
    <property type="entry name" value="tRNA_bind_bactPheRS"/>
</dbReference>
<dbReference type="PROSITE" id="PS51483">
    <property type="entry name" value="B5"/>
    <property type="match status" value="1"/>
</dbReference>
<dbReference type="PANTHER" id="PTHR10947:SF0">
    <property type="entry name" value="PHENYLALANINE--TRNA LIGASE BETA SUBUNIT"/>
    <property type="match status" value="1"/>
</dbReference>
<evidence type="ECO:0000256" key="6">
    <source>
        <dbReference type="ARBA" id="ARBA00022598"/>
    </source>
</evidence>
<keyword evidence="12 15" id="KW-0648">Protein biosynthesis</keyword>
<comment type="catalytic activity">
    <reaction evidence="14 15">
        <text>tRNA(Phe) + L-phenylalanine + ATP = L-phenylalanyl-tRNA(Phe) + AMP + diphosphate + H(+)</text>
        <dbReference type="Rhea" id="RHEA:19413"/>
        <dbReference type="Rhea" id="RHEA-COMP:9668"/>
        <dbReference type="Rhea" id="RHEA-COMP:9699"/>
        <dbReference type="ChEBI" id="CHEBI:15378"/>
        <dbReference type="ChEBI" id="CHEBI:30616"/>
        <dbReference type="ChEBI" id="CHEBI:33019"/>
        <dbReference type="ChEBI" id="CHEBI:58095"/>
        <dbReference type="ChEBI" id="CHEBI:78442"/>
        <dbReference type="ChEBI" id="CHEBI:78531"/>
        <dbReference type="ChEBI" id="CHEBI:456215"/>
        <dbReference type="EC" id="6.1.1.20"/>
    </reaction>
</comment>
<dbReference type="GO" id="GO:0005524">
    <property type="term" value="F:ATP binding"/>
    <property type="evidence" value="ECO:0007669"/>
    <property type="project" value="UniProtKB-UniRule"/>
</dbReference>
<evidence type="ECO:0000256" key="11">
    <source>
        <dbReference type="ARBA" id="ARBA00022884"/>
    </source>
</evidence>
<dbReference type="EMBL" id="VDFQ02000002">
    <property type="protein sequence ID" value="KAA1423225.1"/>
    <property type="molecule type" value="Genomic_DNA"/>
</dbReference>
<evidence type="ECO:0000256" key="12">
    <source>
        <dbReference type="ARBA" id="ARBA00022917"/>
    </source>
</evidence>
<dbReference type="InterPro" id="IPR002547">
    <property type="entry name" value="tRNA-bd_dom"/>
</dbReference>
<keyword evidence="10 15" id="KW-0460">Magnesium</keyword>
<dbReference type="FunFam" id="3.30.930.10:FF:000130">
    <property type="entry name" value="Phenylalanine--tRNA ligase beta subunit"/>
    <property type="match status" value="1"/>
</dbReference>
<dbReference type="AlphaFoldDB" id="A0A5Q6RYN6"/>
<dbReference type="Gene3D" id="3.30.56.10">
    <property type="match status" value="2"/>
</dbReference>
<dbReference type="InterPro" id="IPR045864">
    <property type="entry name" value="aa-tRNA-synth_II/BPL/LPL"/>
</dbReference>
<dbReference type="GO" id="GO:0000287">
    <property type="term" value="F:magnesium ion binding"/>
    <property type="evidence" value="ECO:0007669"/>
    <property type="project" value="UniProtKB-UniRule"/>
</dbReference>
<evidence type="ECO:0000313" key="21">
    <source>
        <dbReference type="Proteomes" id="UP000307768"/>
    </source>
</evidence>
<dbReference type="HAMAP" id="MF_00283">
    <property type="entry name" value="Phe_tRNA_synth_beta1"/>
    <property type="match status" value="1"/>
</dbReference>
<dbReference type="RefSeq" id="WP_149768744.1">
    <property type="nucleotide sequence ID" value="NZ_VDFQ02000002.1"/>
</dbReference>
<dbReference type="PANTHER" id="PTHR10947">
    <property type="entry name" value="PHENYLALANYL-TRNA SYNTHETASE BETA CHAIN AND LEUCINE-RICH REPEAT-CONTAINING PROTEIN 47"/>
    <property type="match status" value="1"/>
</dbReference>
<dbReference type="SUPFAM" id="SSF54991">
    <property type="entry name" value="Anticodon-binding domain of PheRS"/>
    <property type="match status" value="1"/>
</dbReference>
<dbReference type="GO" id="GO:0000049">
    <property type="term" value="F:tRNA binding"/>
    <property type="evidence" value="ECO:0007669"/>
    <property type="project" value="UniProtKB-UniRule"/>
</dbReference>
<comment type="similarity">
    <text evidence="2 15">Belongs to the phenylalanyl-tRNA synthetase beta subunit family. Type 1 subfamily.</text>
</comment>
<dbReference type="CDD" id="cd00769">
    <property type="entry name" value="PheRS_beta_core"/>
    <property type="match status" value="1"/>
</dbReference>
<dbReference type="SMART" id="SM00896">
    <property type="entry name" value="FDX-ACB"/>
    <property type="match status" value="1"/>
</dbReference>
<keyword evidence="4 15" id="KW-0963">Cytoplasm</keyword>
<evidence type="ECO:0000256" key="8">
    <source>
        <dbReference type="ARBA" id="ARBA00022741"/>
    </source>
</evidence>
<dbReference type="SUPFAM" id="SSF50249">
    <property type="entry name" value="Nucleic acid-binding proteins"/>
    <property type="match status" value="1"/>
</dbReference>
<evidence type="ECO:0000256" key="9">
    <source>
        <dbReference type="ARBA" id="ARBA00022840"/>
    </source>
</evidence>
<proteinExistence type="inferred from homology"/>
<dbReference type="FunFam" id="3.30.70.380:FF:000001">
    <property type="entry name" value="Phenylalanine--tRNA ligase beta subunit"/>
    <property type="match status" value="1"/>
</dbReference>
<dbReference type="InterPro" id="IPR009061">
    <property type="entry name" value="DNA-bd_dom_put_sf"/>
</dbReference>
<feature type="binding site" evidence="15">
    <location>
        <position position="470"/>
    </location>
    <ligand>
        <name>Mg(2+)</name>
        <dbReference type="ChEBI" id="CHEBI:18420"/>
        <note>shared with alpha subunit</note>
    </ligand>
</feature>
<dbReference type="NCBIfam" id="TIGR00472">
    <property type="entry name" value="pheT_bact"/>
    <property type="match status" value="1"/>
</dbReference>
<dbReference type="Pfam" id="PF03484">
    <property type="entry name" value="B5"/>
    <property type="match status" value="1"/>
</dbReference>
<dbReference type="InterPro" id="IPR005146">
    <property type="entry name" value="B3/B4_tRNA-bd"/>
</dbReference>
<dbReference type="SUPFAM" id="SSF55681">
    <property type="entry name" value="Class II aaRS and biotin synthetases"/>
    <property type="match status" value="1"/>
</dbReference>
<dbReference type="InterPro" id="IPR005121">
    <property type="entry name" value="Fdx_antiC-bd"/>
</dbReference>
<keyword evidence="9 15" id="KW-0067">ATP-binding</keyword>
<accession>A0A5Q6RYN6</accession>
<dbReference type="Pfam" id="PF17759">
    <property type="entry name" value="tRNA_synthFbeta"/>
    <property type="match status" value="1"/>
</dbReference>
<evidence type="ECO:0000259" key="19">
    <source>
        <dbReference type="PROSITE" id="PS51483"/>
    </source>
</evidence>
<evidence type="ECO:0000256" key="7">
    <source>
        <dbReference type="ARBA" id="ARBA00022723"/>
    </source>
</evidence>
<dbReference type="SMART" id="SM00874">
    <property type="entry name" value="B5"/>
    <property type="match status" value="1"/>
</dbReference>
<evidence type="ECO:0000256" key="3">
    <source>
        <dbReference type="ARBA" id="ARBA00011209"/>
    </source>
</evidence>
<reference evidence="20 21" key="1">
    <citation type="submission" date="2019-09" db="EMBL/GenBank/DDBJ databases">
        <title>Mumia zhuanghuii sp. nov. isolated from the intestinal contents of plateau pika (Ochotona curzoniae) in the Qinghai-Tibet plateau of China.</title>
        <authorList>
            <person name="Tian Z."/>
        </authorList>
    </citation>
    <scope>NUCLEOTIDE SEQUENCE [LARGE SCALE GENOMIC DNA]</scope>
    <source>
        <strain evidence="21">350</strain>
    </source>
</reference>
<keyword evidence="11 16" id="KW-0694">RNA-binding</keyword>
<gene>
    <name evidence="15" type="primary">pheT</name>
    <name evidence="20" type="ORF">FE697_006240</name>
</gene>
<evidence type="ECO:0000256" key="1">
    <source>
        <dbReference type="ARBA" id="ARBA00004496"/>
    </source>
</evidence>
<keyword evidence="7 15" id="KW-0479">Metal-binding</keyword>
<feature type="binding site" evidence="15">
    <location>
        <position position="474"/>
    </location>
    <ligand>
        <name>Mg(2+)</name>
        <dbReference type="ChEBI" id="CHEBI:18420"/>
        <note>shared with alpha subunit</note>
    </ligand>
</feature>
<dbReference type="PROSITE" id="PS51447">
    <property type="entry name" value="FDX_ACB"/>
    <property type="match status" value="1"/>
</dbReference>
<evidence type="ECO:0000256" key="2">
    <source>
        <dbReference type="ARBA" id="ARBA00008653"/>
    </source>
</evidence>
<dbReference type="GO" id="GO:0004826">
    <property type="term" value="F:phenylalanine-tRNA ligase activity"/>
    <property type="evidence" value="ECO:0007669"/>
    <property type="project" value="UniProtKB-UniRule"/>
</dbReference>
<dbReference type="InterPro" id="IPR041616">
    <property type="entry name" value="PheRS_beta_core"/>
</dbReference>
<dbReference type="InterPro" id="IPR020825">
    <property type="entry name" value="Phe-tRNA_synthase-like_B3/B4"/>
</dbReference>
<evidence type="ECO:0000259" key="18">
    <source>
        <dbReference type="PROSITE" id="PS51447"/>
    </source>
</evidence>
<dbReference type="GO" id="GO:0009328">
    <property type="term" value="C:phenylalanine-tRNA ligase complex"/>
    <property type="evidence" value="ECO:0007669"/>
    <property type="project" value="TreeGrafter"/>
</dbReference>
<feature type="binding site" evidence="15">
    <location>
        <position position="473"/>
    </location>
    <ligand>
        <name>Mg(2+)</name>
        <dbReference type="ChEBI" id="CHEBI:18420"/>
        <note>shared with alpha subunit</note>
    </ligand>
</feature>
<feature type="domain" description="B5" evidence="19">
    <location>
        <begin position="411"/>
        <end position="486"/>
    </location>
</feature>
<dbReference type="SUPFAM" id="SSF46955">
    <property type="entry name" value="Putative DNA-binding domain"/>
    <property type="match status" value="1"/>
</dbReference>
<feature type="domain" description="TRNA-binding" evidence="17">
    <location>
        <begin position="42"/>
        <end position="160"/>
    </location>
</feature>
<dbReference type="Gene3D" id="3.50.40.10">
    <property type="entry name" value="Phenylalanyl-trna Synthetase, Chain B, domain 3"/>
    <property type="match status" value="1"/>
</dbReference>
<protein>
    <recommendedName>
        <fullName evidence="15">Phenylalanine--tRNA ligase beta subunit</fullName>
        <ecNumber evidence="15">6.1.1.20</ecNumber>
    </recommendedName>
    <alternativeName>
        <fullName evidence="15">Phenylalanyl-tRNA synthetase beta subunit</fullName>
        <shortName evidence="15">PheRS</shortName>
    </alternativeName>
</protein>
<comment type="subcellular location">
    <subcellularLocation>
        <location evidence="1 15">Cytoplasm</location>
    </subcellularLocation>
</comment>
<evidence type="ECO:0000313" key="20">
    <source>
        <dbReference type="EMBL" id="KAA1423225.1"/>
    </source>
</evidence>
<evidence type="ECO:0000256" key="5">
    <source>
        <dbReference type="ARBA" id="ARBA00022555"/>
    </source>
</evidence>
<dbReference type="EC" id="6.1.1.20" evidence="15"/>
<evidence type="ECO:0000256" key="13">
    <source>
        <dbReference type="ARBA" id="ARBA00023146"/>
    </source>
</evidence>
<keyword evidence="5 16" id="KW-0820">tRNA-binding</keyword>
<dbReference type="InterPro" id="IPR012340">
    <property type="entry name" value="NA-bd_OB-fold"/>
</dbReference>
<evidence type="ECO:0000256" key="15">
    <source>
        <dbReference type="HAMAP-Rule" id="MF_00283"/>
    </source>
</evidence>
<evidence type="ECO:0000256" key="4">
    <source>
        <dbReference type="ARBA" id="ARBA00022490"/>
    </source>
</evidence>
<dbReference type="Pfam" id="PF01588">
    <property type="entry name" value="tRNA_bind"/>
    <property type="match status" value="1"/>
</dbReference>
<keyword evidence="13 15" id="KW-0030">Aminoacyl-tRNA synthetase</keyword>
<evidence type="ECO:0000256" key="16">
    <source>
        <dbReference type="PROSITE-ProRule" id="PRU00209"/>
    </source>
</evidence>
<dbReference type="Proteomes" id="UP000307768">
    <property type="component" value="Unassembled WGS sequence"/>
</dbReference>
<dbReference type="InterPro" id="IPR045060">
    <property type="entry name" value="Phe-tRNA-ligase_IIc_bsu"/>
</dbReference>
<dbReference type="InterPro" id="IPR004532">
    <property type="entry name" value="Phe-tRNA-ligase_IIc_bsu_bact"/>
</dbReference>
<organism evidence="20 21">
    <name type="scientific">Mumia zhuanghuii</name>
    <dbReference type="NCBI Taxonomy" id="2585211"/>
    <lineage>
        <taxon>Bacteria</taxon>
        <taxon>Bacillati</taxon>
        <taxon>Actinomycetota</taxon>
        <taxon>Actinomycetes</taxon>
        <taxon>Propionibacteriales</taxon>
        <taxon>Nocardioidaceae</taxon>
        <taxon>Mumia</taxon>
    </lineage>
</organism>
<dbReference type="InterPro" id="IPR036690">
    <property type="entry name" value="Fdx_antiC-bd_sf"/>
</dbReference>
<dbReference type="Gene3D" id="3.30.930.10">
    <property type="entry name" value="Bira Bifunctional Protein, Domain 2"/>
    <property type="match status" value="1"/>
</dbReference>
<sequence>MRVPVSWLRDYVDLPADLTTAALADRLTMLDLKLEEIVSAGAELSGPIVVGRVLSAEPEPQKNGKTINWCSVDVGPVHNAEGNEPRGIVCGAHNFGAGDLVVVALPGSVLPGPFAISARKTYGHVSDGMICSGAELGTAGDPDGIIVLPEGSAEVGADAVALLGLRDEVLDLEVNPDRAYALSMRGVARDAAIGYDVAFHDPAAIDVPDDGSGAYPVVVDDALACPVFVTRTVTGFDPTRQTPRWMSRRLELMGMRPISLAVDVTNYVMLELGQPIHGYDRDALQGPITVRRGRAGEKVTTLDDVVRDVTPDDLLITDESGPIGLAGVMGGQTTELAATTTNIVIEAAHFDAPTIARTARLQKLTSEASRRFERGVDPQLPPYAAQRVADLLVALGGGEISAGLTLVGAAPALPQVSLAADLPARISGVAIAADTAALALRLNGCTVEQADGTLHVVPPSWRPDLTDPYDMVEEVLRHVGYDQVPSVLPHAPAGRGLTTQQRLRRRVGLVMAGAGYVEVKTFPFAGPADFDRLHLPDDDVRRDQVLLENPLSAEEPGLTTTLLTGALKALALNVGRGHDDVAIFETGRVFLPKDEASDAPIYGVDRAPSDDEFAAFDEALPEQPLHLVLTATGHREPAGWWGQGRRVQWGDAVDAVRRVADAVHVPLEVRAGSIPAPWHPGRTAELLVAGETVGFAGELHPRVCRDYGVPARTVATEIDLDRLLAAAPDLGRRPSFSAYPVAKEDVSLVVANRVASQDVADALAEGGGDLLESVRLFDVYTGEQVPEGHKSLAFALRMRAHDRTLTEAEATAVRDAAVARAAEVTGAVQRA</sequence>
<dbReference type="SMART" id="SM00873">
    <property type="entry name" value="B3_4"/>
    <property type="match status" value="1"/>
</dbReference>
<dbReference type="SUPFAM" id="SSF56037">
    <property type="entry name" value="PheT/TilS domain"/>
    <property type="match status" value="1"/>
</dbReference>
<dbReference type="Gene3D" id="3.30.70.380">
    <property type="entry name" value="Ferrodoxin-fold anticodon-binding domain"/>
    <property type="match status" value="1"/>
</dbReference>
<feature type="binding site" evidence="15">
    <location>
        <position position="464"/>
    </location>
    <ligand>
        <name>Mg(2+)</name>
        <dbReference type="ChEBI" id="CHEBI:18420"/>
        <note>shared with alpha subunit</note>
    </ligand>
</feature>
<evidence type="ECO:0000256" key="10">
    <source>
        <dbReference type="ARBA" id="ARBA00022842"/>
    </source>
</evidence>
<comment type="cofactor">
    <cofactor evidence="15">
        <name>Mg(2+)</name>
        <dbReference type="ChEBI" id="CHEBI:18420"/>
    </cofactor>
    <text evidence="15">Binds 2 magnesium ions per tetramer.</text>
</comment>
<dbReference type="OrthoDB" id="9805455at2"/>
<keyword evidence="8 15" id="KW-0547">Nucleotide-binding</keyword>
<keyword evidence="6 15" id="KW-0436">Ligase</keyword>
<comment type="subunit">
    <text evidence="3 15">Tetramer of two alpha and two beta subunits.</text>
</comment>
<feature type="domain" description="FDX-ACB" evidence="18">
    <location>
        <begin position="737"/>
        <end position="830"/>
    </location>
</feature>
<comment type="caution">
    <text evidence="20">The sequence shown here is derived from an EMBL/GenBank/DDBJ whole genome shotgun (WGS) entry which is preliminary data.</text>
</comment>
<evidence type="ECO:0000259" key="17">
    <source>
        <dbReference type="PROSITE" id="PS50886"/>
    </source>
</evidence>
<dbReference type="Pfam" id="PF03147">
    <property type="entry name" value="FDX-ACB"/>
    <property type="match status" value="1"/>
</dbReference>
<evidence type="ECO:0000256" key="14">
    <source>
        <dbReference type="ARBA" id="ARBA00049255"/>
    </source>
</evidence>
<dbReference type="InterPro" id="IPR005147">
    <property type="entry name" value="tRNA_synthase_B5-dom"/>
</dbReference>
<dbReference type="Gene3D" id="2.40.50.140">
    <property type="entry name" value="Nucleic acid-binding proteins"/>
    <property type="match status" value="1"/>
</dbReference>
<dbReference type="CDD" id="cd02796">
    <property type="entry name" value="tRNA_bind_bactPheRS"/>
    <property type="match status" value="1"/>
</dbReference>
<name>A0A5Q6RYN6_9ACTN</name>
<dbReference type="PROSITE" id="PS50886">
    <property type="entry name" value="TRBD"/>
    <property type="match status" value="1"/>
</dbReference>
<dbReference type="GO" id="GO:0006432">
    <property type="term" value="P:phenylalanyl-tRNA aminoacylation"/>
    <property type="evidence" value="ECO:0007669"/>
    <property type="project" value="UniProtKB-UniRule"/>
</dbReference>